<dbReference type="Pfam" id="PF21834">
    <property type="entry name" value="DUF6894"/>
    <property type="match status" value="1"/>
</dbReference>
<sequence length="80" mass="8942">MARYFFDIHNSKFSSRDTRGQECVGPDAVSECALRLLCDVARERPLEHMHSRLGATVRDESDDVVLTATVTLSTTWLDAA</sequence>
<dbReference type="AlphaFoldDB" id="A0A2U8W3D3"/>
<feature type="domain" description="DUF6894" evidence="1">
    <location>
        <begin position="3"/>
        <end position="71"/>
    </location>
</feature>
<dbReference type="EMBL" id="CP029550">
    <property type="protein sequence ID" value="AWN40567.1"/>
    <property type="molecule type" value="Genomic_DNA"/>
</dbReference>
<dbReference type="Proteomes" id="UP000245926">
    <property type="component" value="Chromosome"/>
</dbReference>
<dbReference type="OrthoDB" id="7995796at2"/>
<evidence type="ECO:0000313" key="2">
    <source>
        <dbReference type="EMBL" id="AWN40567.1"/>
    </source>
</evidence>
<proteinExistence type="predicted"/>
<gene>
    <name evidence="2" type="ORF">DK389_08520</name>
</gene>
<dbReference type="RefSeq" id="WP_109888824.1">
    <property type="nucleotide sequence ID" value="NZ_CP029550.1"/>
</dbReference>
<keyword evidence="3" id="KW-1185">Reference proteome</keyword>
<organism evidence="2 3">
    <name type="scientific">Methylobacterium durans</name>
    <dbReference type="NCBI Taxonomy" id="2202825"/>
    <lineage>
        <taxon>Bacteria</taxon>
        <taxon>Pseudomonadati</taxon>
        <taxon>Pseudomonadota</taxon>
        <taxon>Alphaproteobacteria</taxon>
        <taxon>Hyphomicrobiales</taxon>
        <taxon>Methylobacteriaceae</taxon>
        <taxon>Methylobacterium</taxon>
    </lineage>
</organism>
<evidence type="ECO:0000259" key="1">
    <source>
        <dbReference type="Pfam" id="PF21834"/>
    </source>
</evidence>
<reference evidence="3" key="1">
    <citation type="submission" date="2018-05" db="EMBL/GenBank/DDBJ databases">
        <title>Complete Genome Sequence of Methylobacterium sp. 17SD2-17.</title>
        <authorList>
            <person name="Srinivasan S."/>
        </authorList>
    </citation>
    <scope>NUCLEOTIDE SEQUENCE [LARGE SCALE GENOMIC DNA]</scope>
    <source>
        <strain evidence="3">17SD2-17</strain>
    </source>
</reference>
<evidence type="ECO:0000313" key="3">
    <source>
        <dbReference type="Proteomes" id="UP000245926"/>
    </source>
</evidence>
<dbReference type="InterPro" id="IPR054189">
    <property type="entry name" value="DUF6894"/>
</dbReference>
<name>A0A2U8W3D3_9HYPH</name>
<accession>A0A2U8W3D3</accession>
<protein>
    <recommendedName>
        <fullName evidence="1">DUF6894 domain-containing protein</fullName>
    </recommendedName>
</protein>
<dbReference type="KEGG" id="mets:DK389_08520"/>